<dbReference type="SMART" id="SM00409">
    <property type="entry name" value="IG"/>
    <property type="match status" value="2"/>
</dbReference>
<dbReference type="RefSeq" id="XP_026054412.1">
    <property type="nucleotide sequence ID" value="XM_026198627.1"/>
</dbReference>
<dbReference type="Proteomes" id="UP000515129">
    <property type="component" value="Chromosome 22"/>
</dbReference>
<dbReference type="InterPro" id="IPR007110">
    <property type="entry name" value="Ig-like_dom"/>
</dbReference>
<proteinExistence type="predicted"/>
<dbReference type="Gene3D" id="2.60.40.10">
    <property type="entry name" value="Immunoglobulins"/>
    <property type="match status" value="2"/>
</dbReference>
<dbReference type="PANTHER" id="PTHR21063:SF4">
    <property type="entry name" value="CD48 ANTIGEN-RELATED"/>
    <property type="match status" value="1"/>
</dbReference>
<dbReference type="PROSITE" id="PS50835">
    <property type="entry name" value="IG_LIKE"/>
    <property type="match status" value="1"/>
</dbReference>
<feature type="signal peptide" evidence="1">
    <location>
        <begin position="1"/>
        <end position="20"/>
    </location>
</feature>
<feature type="domain" description="Ig-like" evidence="2">
    <location>
        <begin position="22"/>
        <end position="126"/>
    </location>
</feature>
<dbReference type="Pfam" id="PF07686">
    <property type="entry name" value="V-set"/>
    <property type="match status" value="2"/>
</dbReference>
<dbReference type="InterPro" id="IPR036179">
    <property type="entry name" value="Ig-like_dom_sf"/>
</dbReference>
<dbReference type="InterPro" id="IPR003599">
    <property type="entry name" value="Ig_sub"/>
</dbReference>
<evidence type="ECO:0000313" key="3">
    <source>
        <dbReference type="Proteomes" id="UP000515129"/>
    </source>
</evidence>
<dbReference type="SUPFAM" id="SSF48726">
    <property type="entry name" value="Immunoglobulin"/>
    <property type="match status" value="2"/>
</dbReference>
<keyword evidence="3" id="KW-1185">Reference proteome</keyword>
<dbReference type="AlphaFoldDB" id="A0A6P6J985"/>
<dbReference type="PANTHER" id="PTHR21063">
    <property type="entry name" value="LFA-3"/>
    <property type="match status" value="1"/>
</dbReference>
<organism evidence="3 4">
    <name type="scientific">Carassius auratus</name>
    <name type="common">Goldfish</name>
    <dbReference type="NCBI Taxonomy" id="7957"/>
    <lineage>
        <taxon>Eukaryota</taxon>
        <taxon>Metazoa</taxon>
        <taxon>Chordata</taxon>
        <taxon>Craniata</taxon>
        <taxon>Vertebrata</taxon>
        <taxon>Euteleostomi</taxon>
        <taxon>Actinopterygii</taxon>
        <taxon>Neopterygii</taxon>
        <taxon>Teleostei</taxon>
        <taxon>Ostariophysi</taxon>
        <taxon>Cypriniformes</taxon>
        <taxon>Cyprinidae</taxon>
        <taxon>Cyprininae</taxon>
        <taxon>Carassius</taxon>
    </lineage>
</organism>
<dbReference type="GeneID" id="113040287"/>
<name>A0A6P6J985_CARAU</name>
<gene>
    <name evidence="4" type="primary">LOC113040287</name>
</gene>
<feature type="chain" id="PRO_5028335422" evidence="1">
    <location>
        <begin position="21"/>
        <end position="282"/>
    </location>
</feature>
<sequence>MFQTFAFCGLCCCCLVGVFADPDEVKSVSVTEGDSVTLNTRLTEIQKDDQILWKFGPNRSLIAKISRETGVFNTYDGPDEKFRNRLELDHQTGSLTITNINTTDAGLYEVTIKISRSEHKYRFDVSLSNGVFADADEVKSVSVTEGDSVTLNTSLTEIQKDDQILWKFGQNRSLIAKISRETGVFNTYDGPDEKFRNRLELNNQTGSLTITNINTTDAGLYEVTIKISRSEDKYRFNVSLSNDCTCCCHDTEALTRLVISAVVGVASVFIVVYDITSRKGEK</sequence>
<evidence type="ECO:0000259" key="2">
    <source>
        <dbReference type="PROSITE" id="PS50835"/>
    </source>
</evidence>
<evidence type="ECO:0000256" key="1">
    <source>
        <dbReference type="SAM" id="SignalP"/>
    </source>
</evidence>
<evidence type="ECO:0000313" key="4">
    <source>
        <dbReference type="RefSeq" id="XP_026054412.1"/>
    </source>
</evidence>
<dbReference type="FunFam" id="2.60.40.10:FF:002431">
    <property type="entry name" value="Si:ch211-222k6.3"/>
    <property type="match status" value="2"/>
</dbReference>
<keyword evidence="1" id="KW-0732">Signal</keyword>
<dbReference type="InterPro" id="IPR013106">
    <property type="entry name" value="Ig_V-set"/>
</dbReference>
<dbReference type="OrthoDB" id="8962159at2759"/>
<accession>A0A6P6J985</accession>
<dbReference type="KEGG" id="caua:113040287"/>
<dbReference type="InterPro" id="IPR013783">
    <property type="entry name" value="Ig-like_fold"/>
</dbReference>
<reference evidence="4" key="1">
    <citation type="submission" date="2025-08" db="UniProtKB">
        <authorList>
            <consortium name="RefSeq"/>
        </authorList>
    </citation>
    <scope>IDENTIFICATION</scope>
    <source>
        <strain evidence="4">Wakin</strain>
        <tissue evidence="4">Muscle</tissue>
    </source>
</reference>
<protein>
    <submittedName>
        <fullName evidence="4">Uncharacterized protein LOC113040287</fullName>
    </submittedName>
</protein>